<dbReference type="Gene3D" id="3.40.50.300">
    <property type="entry name" value="P-loop containing nucleotide triphosphate hydrolases"/>
    <property type="match status" value="1"/>
</dbReference>
<evidence type="ECO:0000313" key="7">
    <source>
        <dbReference type="Proteomes" id="UP000265120"/>
    </source>
</evidence>
<dbReference type="InterPro" id="IPR045058">
    <property type="entry name" value="GIMA/IAN/Toc"/>
</dbReference>
<reference evidence="6" key="3">
    <citation type="submission" date="2025-09" db="UniProtKB">
        <authorList>
            <consortium name="Ensembl"/>
        </authorList>
    </citation>
    <scope>IDENTIFICATION</scope>
</reference>
<dbReference type="Ensembl" id="ENSCSET00000013653.1">
    <property type="protein sequence ID" value="ENSCSEP00000013494.1"/>
    <property type="gene ID" value="ENSCSEG00000008696.1"/>
</dbReference>
<name>A0A3P8VGU8_CYNSE</name>
<dbReference type="InParanoid" id="A0A3P8VGU8"/>
<feature type="region of interest" description="Disordered" evidence="4">
    <location>
        <begin position="205"/>
        <end position="238"/>
    </location>
</feature>
<organism evidence="6 7">
    <name type="scientific">Cynoglossus semilaevis</name>
    <name type="common">Tongue sole</name>
    <dbReference type="NCBI Taxonomy" id="244447"/>
    <lineage>
        <taxon>Eukaryota</taxon>
        <taxon>Metazoa</taxon>
        <taxon>Chordata</taxon>
        <taxon>Craniata</taxon>
        <taxon>Vertebrata</taxon>
        <taxon>Euteleostomi</taxon>
        <taxon>Actinopterygii</taxon>
        <taxon>Neopterygii</taxon>
        <taxon>Teleostei</taxon>
        <taxon>Neoteleostei</taxon>
        <taxon>Acanthomorphata</taxon>
        <taxon>Carangaria</taxon>
        <taxon>Pleuronectiformes</taxon>
        <taxon>Pleuronectoidei</taxon>
        <taxon>Cynoglossidae</taxon>
        <taxon>Cynoglossinae</taxon>
        <taxon>Cynoglossus</taxon>
    </lineage>
</organism>
<dbReference type="AlphaFoldDB" id="A0A3P8VGU8"/>
<dbReference type="InterPro" id="IPR006703">
    <property type="entry name" value="G_AIG1"/>
</dbReference>
<evidence type="ECO:0000256" key="4">
    <source>
        <dbReference type="SAM" id="MobiDB-lite"/>
    </source>
</evidence>
<dbReference type="PANTHER" id="PTHR10903">
    <property type="entry name" value="GTPASE, IMAP FAMILY MEMBER-RELATED"/>
    <property type="match status" value="1"/>
</dbReference>
<proteinExistence type="inferred from homology"/>
<keyword evidence="3" id="KW-0342">GTP-binding</keyword>
<feature type="region of interest" description="Disordered" evidence="4">
    <location>
        <begin position="313"/>
        <end position="342"/>
    </location>
</feature>
<feature type="compositionally biased region" description="Basic and acidic residues" evidence="4">
    <location>
        <begin position="221"/>
        <end position="237"/>
    </location>
</feature>
<accession>A0A3P8VGU8</accession>
<evidence type="ECO:0000256" key="3">
    <source>
        <dbReference type="ARBA" id="ARBA00023134"/>
    </source>
</evidence>
<dbReference type="GeneTree" id="ENSGT00940000162556"/>
<feature type="compositionally biased region" description="Polar residues" evidence="4">
    <location>
        <begin position="207"/>
        <end position="220"/>
    </location>
</feature>
<dbReference type="InterPro" id="IPR027417">
    <property type="entry name" value="P-loop_NTPase"/>
</dbReference>
<evidence type="ECO:0000313" key="6">
    <source>
        <dbReference type="Ensembl" id="ENSCSEP00000013494.1"/>
    </source>
</evidence>
<dbReference type="Proteomes" id="UP000265120">
    <property type="component" value="Chromosome 8"/>
</dbReference>
<reference evidence="6" key="2">
    <citation type="submission" date="2025-08" db="UniProtKB">
        <authorList>
            <consortium name="Ensembl"/>
        </authorList>
    </citation>
    <scope>IDENTIFICATION</scope>
</reference>
<protein>
    <recommendedName>
        <fullName evidence="5">AIG1-type G domain-containing protein</fullName>
    </recommendedName>
</protein>
<evidence type="ECO:0000256" key="2">
    <source>
        <dbReference type="ARBA" id="ARBA00022741"/>
    </source>
</evidence>
<feature type="domain" description="AIG1-type G" evidence="5">
    <location>
        <begin position="5"/>
        <end position="158"/>
    </location>
</feature>
<dbReference type="PANTHER" id="PTHR10903:SF107">
    <property type="entry name" value="GTPASE IMAP FAMILY MEMBER 4-LIKE-RELATED"/>
    <property type="match status" value="1"/>
</dbReference>
<dbReference type="GO" id="GO:0005525">
    <property type="term" value="F:GTP binding"/>
    <property type="evidence" value="ECO:0007669"/>
    <property type="project" value="UniProtKB-KW"/>
</dbReference>
<dbReference type="Pfam" id="PF04548">
    <property type="entry name" value="AIG1"/>
    <property type="match status" value="1"/>
</dbReference>
<comment type="similarity">
    <text evidence="1">Belongs to the TRAFAC class TrmE-Era-EngA-EngB-Septin-like GTPase superfamily. AIG1/Toc34/Toc159-like paraseptin GTPase family. IAN subfamily.</text>
</comment>
<reference evidence="6 7" key="1">
    <citation type="journal article" date="2014" name="Nat. Genet.">
        <title>Whole-genome sequence of a flatfish provides insights into ZW sex chromosome evolution and adaptation to a benthic lifestyle.</title>
        <authorList>
            <person name="Chen S."/>
            <person name="Zhang G."/>
            <person name="Shao C."/>
            <person name="Huang Q."/>
            <person name="Liu G."/>
            <person name="Zhang P."/>
            <person name="Song W."/>
            <person name="An N."/>
            <person name="Chalopin D."/>
            <person name="Volff J.N."/>
            <person name="Hong Y."/>
            <person name="Li Q."/>
            <person name="Sha Z."/>
            <person name="Zhou H."/>
            <person name="Xie M."/>
            <person name="Yu Q."/>
            <person name="Liu Y."/>
            <person name="Xiang H."/>
            <person name="Wang N."/>
            <person name="Wu K."/>
            <person name="Yang C."/>
            <person name="Zhou Q."/>
            <person name="Liao X."/>
            <person name="Yang L."/>
            <person name="Hu Q."/>
            <person name="Zhang J."/>
            <person name="Meng L."/>
            <person name="Jin L."/>
            <person name="Tian Y."/>
            <person name="Lian J."/>
            <person name="Yang J."/>
            <person name="Miao G."/>
            <person name="Liu S."/>
            <person name="Liang Z."/>
            <person name="Yan F."/>
            <person name="Li Y."/>
            <person name="Sun B."/>
            <person name="Zhang H."/>
            <person name="Zhang J."/>
            <person name="Zhu Y."/>
            <person name="Du M."/>
            <person name="Zhao Y."/>
            <person name="Schartl M."/>
            <person name="Tang Q."/>
            <person name="Wang J."/>
        </authorList>
    </citation>
    <scope>NUCLEOTIDE SEQUENCE</scope>
</reference>
<keyword evidence="7" id="KW-1185">Reference proteome</keyword>
<keyword evidence="2" id="KW-0547">Nucleotide-binding</keyword>
<evidence type="ECO:0000256" key="1">
    <source>
        <dbReference type="ARBA" id="ARBA00008535"/>
    </source>
</evidence>
<evidence type="ECO:0000259" key="5">
    <source>
        <dbReference type="Pfam" id="PF04548"/>
    </source>
</evidence>
<dbReference type="SUPFAM" id="SSF52540">
    <property type="entry name" value="P-loop containing nucleoside triphosphate hydrolases"/>
    <property type="match status" value="1"/>
</dbReference>
<sequence>MNVIKKMGTVAGRTITIADTPGWWKYFPAIYTPAAVKSGIKKAVSLCSPSPNVILLAVPLDTSFTVEQKRVINDNMRQFGPRVWRHTMLLFTFGDSLGTKTIERHIESEGKPLQWLVEKCEKRYHVINNRSKDGDQVTELLEKMEEMVAGNSWFYYGEPQPETEISEKITGKDITRAKEISQQLNIEWNRRNWEYYNVRREDRSKRSPLNFSGSGCTSTGSKEKETKVSQSQDDDRCNVSLDVGSEASAATGSLKIMEDLLEREWSRREASMEFCYDLLADKRDVSQPDASQLQKSREKVLWWLKTQQVSGRKADTKVKLGKRKHRTTGKKTNPVRATKTKV</sequence>
<feature type="compositionally biased region" description="Basic residues" evidence="4">
    <location>
        <begin position="319"/>
        <end position="329"/>
    </location>
</feature>